<evidence type="ECO:0000313" key="2">
    <source>
        <dbReference type="EMBL" id="GGJ29459.1"/>
    </source>
</evidence>
<reference evidence="2" key="2">
    <citation type="submission" date="2020-09" db="EMBL/GenBank/DDBJ databases">
        <authorList>
            <person name="Sun Q."/>
            <person name="Ohkuma M."/>
        </authorList>
    </citation>
    <scope>NUCLEOTIDE SEQUENCE</scope>
    <source>
        <strain evidence="2">JCM 3086</strain>
    </source>
</reference>
<feature type="region of interest" description="Disordered" evidence="1">
    <location>
        <begin position="40"/>
        <end position="64"/>
    </location>
</feature>
<evidence type="ECO:0000313" key="3">
    <source>
        <dbReference type="Proteomes" id="UP000657574"/>
    </source>
</evidence>
<comment type="caution">
    <text evidence="2">The sequence shown here is derived from an EMBL/GenBank/DDBJ whole genome shotgun (WGS) entry which is preliminary data.</text>
</comment>
<feature type="compositionally biased region" description="Basic residues" evidence="1">
    <location>
        <begin position="44"/>
        <end position="57"/>
    </location>
</feature>
<name>A0A917KVN7_9ACTN</name>
<sequence length="64" mass="7062">MIAHDPDDSALDHDTGLVGRVREKDQIASLLGDLSLRSGTDIKAKRKRATRAVRNSRRPSPPWG</sequence>
<dbReference type="Proteomes" id="UP000657574">
    <property type="component" value="Unassembled WGS sequence"/>
</dbReference>
<gene>
    <name evidence="2" type="ORF">GCM10010121_045960</name>
</gene>
<proteinExistence type="predicted"/>
<accession>A0A917KVN7</accession>
<protein>
    <submittedName>
        <fullName evidence="2">Uncharacterized protein</fullName>
    </submittedName>
</protein>
<organism evidence="2 3">
    <name type="scientific">Streptomyces brasiliensis</name>
    <dbReference type="NCBI Taxonomy" id="1954"/>
    <lineage>
        <taxon>Bacteria</taxon>
        <taxon>Bacillati</taxon>
        <taxon>Actinomycetota</taxon>
        <taxon>Actinomycetes</taxon>
        <taxon>Kitasatosporales</taxon>
        <taxon>Streptomycetaceae</taxon>
        <taxon>Streptomyces</taxon>
    </lineage>
</organism>
<evidence type="ECO:0000256" key="1">
    <source>
        <dbReference type="SAM" id="MobiDB-lite"/>
    </source>
</evidence>
<keyword evidence="3" id="KW-1185">Reference proteome</keyword>
<dbReference type="EMBL" id="BMQA01000014">
    <property type="protein sequence ID" value="GGJ29459.1"/>
    <property type="molecule type" value="Genomic_DNA"/>
</dbReference>
<reference evidence="2" key="1">
    <citation type="journal article" date="2014" name="Int. J. Syst. Evol. Microbiol.">
        <title>Complete genome sequence of Corynebacterium casei LMG S-19264T (=DSM 44701T), isolated from a smear-ripened cheese.</title>
        <authorList>
            <consortium name="US DOE Joint Genome Institute (JGI-PGF)"/>
            <person name="Walter F."/>
            <person name="Albersmeier A."/>
            <person name="Kalinowski J."/>
            <person name="Ruckert C."/>
        </authorList>
    </citation>
    <scope>NUCLEOTIDE SEQUENCE</scope>
    <source>
        <strain evidence="2">JCM 3086</strain>
    </source>
</reference>
<dbReference type="AlphaFoldDB" id="A0A917KVN7"/>